<organism evidence="4 5">
    <name type="scientific">Zingiber officinale</name>
    <name type="common">Ginger</name>
    <name type="synonym">Amomum zingiber</name>
    <dbReference type="NCBI Taxonomy" id="94328"/>
    <lineage>
        <taxon>Eukaryota</taxon>
        <taxon>Viridiplantae</taxon>
        <taxon>Streptophyta</taxon>
        <taxon>Embryophyta</taxon>
        <taxon>Tracheophyta</taxon>
        <taxon>Spermatophyta</taxon>
        <taxon>Magnoliopsida</taxon>
        <taxon>Liliopsida</taxon>
        <taxon>Zingiberales</taxon>
        <taxon>Zingiberaceae</taxon>
        <taxon>Zingiber</taxon>
    </lineage>
</organism>
<keyword evidence="1" id="KW-0341">Growth regulation</keyword>
<dbReference type="Proteomes" id="UP000734854">
    <property type="component" value="Unassembled WGS sequence"/>
</dbReference>
<protein>
    <recommendedName>
        <fullName evidence="3">Protein TILLER ANGLE CONTROL 1</fullName>
    </recommendedName>
</protein>
<evidence type="ECO:0000256" key="3">
    <source>
        <dbReference type="ARBA" id="ARBA00026138"/>
    </source>
</evidence>
<name>A0A8J5EWC9_ZINOF</name>
<comment type="caution">
    <text evidence="4">The sequence shown here is derived from an EMBL/GenBank/DDBJ whole genome shotgun (WGS) entry which is preliminary data.</text>
</comment>
<dbReference type="AlphaFoldDB" id="A0A8J5EWC9"/>
<reference evidence="4 5" key="1">
    <citation type="submission" date="2020-08" db="EMBL/GenBank/DDBJ databases">
        <title>Plant Genome Project.</title>
        <authorList>
            <person name="Zhang R.-G."/>
        </authorList>
    </citation>
    <scope>NUCLEOTIDE SEQUENCE [LARGE SCALE GENOMIC DNA]</scope>
    <source>
        <tissue evidence="4">Rhizome</tissue>
    </source>
</reference>
<accession>A0A8J5EWC9</accession>
<dbReference type="InterPro" id="IPR044989">
    <property type="entry name" value="TAC1"/>
</dbReference>
<keyword evidence="5" id="KW-1185">Reference proteome</keyword>
<evidence type="ECO:0000313" key="5">
    <source>
        <dbReference type="Proteomes" id="UP000734854"/>
    </source>
</evidence>
<evidence type="ECO:0000256" key="2">
    <source>
        <dbReference type="ARBA" id="ARBA00025796"/>
    </source>
</evidence>
<dbReference type="PANTHER" id="PTHR38366">
    <property type="entry name" value="NAD-DEPENDENT PROTEIN DEACETYLASE HST1-LIKE PROTEIN"/>
    <property type="match status" value="1"/>
</dbReference>
<dbReference type="PANTHER" id="PTHR38366:SF1">
    <property type="entry name" value="PROTEIN TILLER ANGLE CONTROL 1"/>
    <property type="match status" value="1"/>
</dbReference>
<evidence type="ECO:0000256" key="1">
    <source>
        <dbReference type="ARBA" id="ARBA00022604"/>
    </source>
</evidence>
<sequence length="308" mass="34608">MKIFNWMHSKLYPSVKYSHVSEKKDAFGGDERENMEISEGMIEEEALLLHDVLNGILAIGTLGRKVSFVPQSYCTEEDEIPVGDKMKVETDAEVKDKDNGAAPSLVASKPPVLIELDLKLPVEVEEKKMEMVVQDRETAEKIQVLPLLMEDKEKREQRVTLADLFAADASTKNDLDENPNKKMNARSKQYLIIHDKKLQNRKEAQSATTKGNAVNPTRKLQKLITKLLKKKVHPETEATTNVADMLTKKSRKPLMPGGAKSIGKSLSLSFIFRLTVSEGDASCPWRKRCKMFVLHLLDRTPKAVPVIG</sequence>
<dbReference type="EMBL" id="JACMSC010000018">
    <property type="protein sequence ID" value="KAG6475569.1"/>
    <property type="molecule type" value="Genomic_DNA"/>
</dbReference>
<comment type="similarity">
    <text evidence="2">Belongs to the TAC family.</text>
</comment>
<proteinExistence type="inferred from homology"/>
<evidence type="ECO:0000313" key="4">
    <source>
        <dbReference type="EMBL" id="KAG6475569.1"/>
    </source>
</evidence>
<gene>
    <name evidence="4" type="ORF">ZIOFF_064797</name>
</gene>
<dbReference type="GO" id="GO:0001763">
    <property type="term" value="P:morphogenesis of a branching structure"/>
    <property type="evidence" value="ECO:0007669"/>
    <property type="project" value="InterPro"/>
</dbReference>